<keyword evidence="2" id="KW-1185">Reference proteome</keyword>
<sequence length="192" mass="22106">MYLSRLKHGLLPDKTKVPAPVVAMKKSSIHANTCRPPAASKLSLSAVQLDFQEGIRRGCQFPLKIILLHRVLLLYFLSMSTAAEGARDLRKTRLSLDERRISFGRHTKLSFGGRELAERTAGGRRFTEEERVAALDQLKIAHEKDVRNYRARLRKLEDHAHMYTEITQDKMHLLDRADQYMKHRQTSSLMVK</sequence>
<reference evidence="1" key="1">
    <citation type="submission" date="2024-02" db="EMBL/GenBank/DDBJ databases">
        <authorList>
            <consortium name="ELIXIR-Norway"/>
            <consortium name="Elixir Norway"/>
        </authorList>
    </citation>
    <scope>NUCLEOTIDE SEQUENCE</scope>
</reference>
<gene>
    <name evidence="1" type="ORF">CSSPTR1EN2_LOCUS23726</name>
</gene>
<evidence type="ECO:0000313" key="1">
    <source>
        <dbReference type="EMBL" id="CAK9237484.1"/>
    </source>
</evidence>
<name>A0ABP0V4H7_9BRYO</name>
<dbReference type="EMBL" id="OZ019901">
    <property type="protein sequence ID" value="CAK9237484.1"/>
    <property type="molecule type" value="Genomic_DNA"/>
</dbReference>
<organism evidence="1 2">
    <name type="scientific">Sphagnum troendelagicum</name>
    <dbReference type="NCBI Taxonomy" id="128251"/>
    <lineage>
        <taxon>Eukaryota</taxon>
        <taxon>Viridiplantae</taxon>
        <taxon>Streptophyta</taxon>
        <taxon>Embryophyta</taxon>
        <taxon>Bryophyta</taxon>
        <taxon>Sphagnophytina</taxon>
        <taxon>Sphagnopsida</taxon>
        <taxon>Sphagnales</taxon>
        <taxon>Sphagnaceae</taxon>
        <taxon>Sphagnum</taxon>
    </lineage>
</organism>
<accession>A0ABP0V4H7</accession>
<proteinExistence type="predicted"/>
<protein>
    <submittedName>
        <fullName evidence="1">Uncharacterized protein</fullName>
    </submittedName>
</protein>
<dbReference type="Proteomes" id="UP001497512">
    <property type="component" value="Chromosome 9"/>
</dbReference>
<evidence type="ECO:0000313" key="2">
    <source>
        <dbReference type="Proteomes" id="UP001497512"/>
    </source>
</evidence>